<feature type="non-terminal residue" evidence="4">
    <location>
        <position position="1"/>
    </location>
</feature>
<dbReference type="AlphaFoldDB" id="D2H0Z4"/>
<evidence type="ECO:0000313" key="4">
    <source>
        <dbReference type="EMBL" id="EFB13680.1"/>
    </source>
</evidence>
<dbReference type="InterPro" id="IPR050568">
    <property type="entry name" value="Transcr_DNA_Rep_Reg"/>
</dbReference>
<dbReference type="PANTHER" id="PTHR10252:SF79">
    <property type="entry name" value="DNA POLYMERASE EPSILON SUBUNIT 4"/>
    <property type="match status" value="1"/>
</dbReference>
<gene>
    <name evidence="4" type="ORF">PANDA_003139</name>
</gene>
<dbReference type="SUPFAM" id="SSF47113">
    <property type="entry name" value="Histone-fold"/>
    <property type="match status" value="1"/>
</dbReference>
<feature type="non-terminal residue" evidence="4">
    <location>
        <position position="105"/>
    </location>
</feature>
<proteinExistence type="predicted"/>
<evidence type="ECO:0000256" key="1">
    <source>
        <dbReference type="ARBA" id="ARBA00004123"/>
    </source>
</evidence>
<accession>D2H0Z4</accession>
<evidence type="ECO:0000256" key="3">
    <source>
        <dbReference type="SAM" id="MobiDB-lite"/>
    </source>
</evidence>
<reference evidence="4" key="1">
    <citation type="journal article" date="2010" name="Nature">
        <title>The sequence and de novo assembly of the giant panda genome.</title>
        <authorList>
            <person name="Li R."/>
            <person name="Fan W."/>
            <person name="Tian G."/>
            <person name="Zhu H."/>
            <person name="He L."/>
            <person name="Cai J."/>
            <person name="Huang Q."/>
            <person name="Cai Q."/>
            <person name="Li B."/>
            <person name="Bai Y."/>
            <person name="Zhang Z."/>
            <person name="Zhang Y."/>
            <person name="Wang W."/>
            <person name="Li J."/>
            <person name="Wei F."/>
            <person name="Li H."/>
            <person name="Jian M."/>
            <person name="Li J."/>
            <person name="Zhang Z."/>
            <person name="Nielsen R."/>
            <person name="Li D."/>
            <person name="Gu W."/>
            <person name="Yang Z."/>
            <person name="Xuan Z."/>
            <person name="Ryder O.A."/>
            <person name="Leung F.C."/>
            <person name="Zhou Y."/>
            <person name="Cao J."/>
            <person name="Sun X."/>
            <person name="Fu Y."/>
            <person name="Fang X."/>
            <person name="Guo X."/>
            <person name="Wang B."/>
            <person name="Hou R."/>
            <person name="Shen F."/>
            <person name="Mu B."/>
            <person name="Ni P."/>
            <person name="Lin R."/>
            <person name="Qian W."/>
            <person name="Wang G."/>
            <person name="Yu C."/>
            <person name="Nie W."/>
            <person name="Wang J."/>
            <person name="Wu Z."/>
            <person name="Liang H."/>
            <person name="Min J."/>
            <person name="Wu Q."/>
            <person name="Cheng S."/>
            <person name="Ruan J."/>
            <person name="Wang M."/>
            <person name="Shi Z."/>
            <person name="Wen M."/>
            <person name="Liu B."/>
            <person name="Ren X."/>
            <person name="Zheng H."/>
            <person name="Dong D."/>
            <person name="Cook K."/>
            <person name="Shan G."/>
            <person name="Zhang H."/>
            <person name="Kosiol C."/>
            <person name="Xie X."/>
            <person name="Lu Z."/>
            <person name="Zheng H."/>
            <person name="Li Y."/>
            <person name="Steiner C.C."/>
            <person name="Lam T.T."/>
            <person name="Lin S."/>
            <person name="Zhang Q."/>
            <person name="Li G."/>
            <person name="Tian J."/>
            <person name="Gong T."/>
            <person name="Liu H."/>
            <person name="Zhang D."/>
            <person name="Fang L."/>
            <person name="Ye C."/>
            <person name="Zhang J."/>
            <person name="Hu W."/>
            <person name="Xu A."/>
            <person name="Ren Y."/>
            <person name="Zhang G."/>
            <person name="Bruford M.W."/>
            <person name="Li Q."/>
            <person name="Ma L."/>
            <person name="Guo Y."/>
            <person name="An N."/>
            <person name="Hu Y."/>
            <person name="Zheng Y."/>
            <person name="Shi Y."/>
            <person name="Li Z."/>
            <person name="Liu Q."/>
            <person name="Chen Y."/>
            <person name="Zhao J."/>
            <person name="Qu N."/>
            <person name="Zhao S."/>
            <person name="Tian F."/>
            <person name="Wang X."/>
            <person name="Wang H."/>
            <person name="Xu L."/>
            <person name="Liu X."/>
            <person name="Vinar T."/>
            <person name="Wang Y."/>
            <person name="Lam T.W."/>
            <person name="Yiu S.M."/>
            <person name="Liu S."/>
            <person name="Zhang H."/>
            <person name="Li D."/>
            <person name="Huang Y."/>
            <person name="Wang X."/>
            <person name="Yang G."/>
            <person name="Jiang Z."/>
            <person name="Wang J."/>
            <person name="Qin N."/>
            <person name="Li L."/>
            <person name="Li J."/>
            <person name="Bolund L."/>
            <person name="Kristiansen K."/>
            <person name="Wong G.K."/>
            <person name="Olson M."/>
            <person name="Zhang X."/>
            <person name="Li S."/>
            <person name="Yang H."/>
            <person name="Wang J."/>
            <person name="Wang J."/>
        </authorList>
    </citation>
    <scope>NUCLEOTIDE SEQUENCE [LARGE SCALE GENOMIC DNA]</scope>
</reference>
<comment type="subcellular location">
    <subcellularLocation>
        <location evidence="1">Nucleus</location>
    </subcellularLocation>
</comment>
<keyword evidence="2" id="KW-0539">Nucleus</keyword>
<feature type="region of interest" description="Disordered" evidence="3">
    <location>
        <begin position="1"/>
        <end position="27"/>
    </location>
</feature>
<dbReference type="EMBL" id="GL192419">
    <property type="protein sequence ID" value="EFB13680.1"/>
    <property type="molecule type" value="Genomic_DNA"/>
</dbReference>
<evidence type="ECO:0008006" key="5">
    <source>
        <dbReference type="Google" id="ProtNLM"/>
    </source>
</evidence>
<dbReference type="GO" id="GO:0008622">
    <property type="term" value="C:epsilon DNA polymerase complex"/>
    <property type="evidence" value="ECO:0007669"/>
    <property type="project" value="TreeGrafter"/>
</dbReference>
<name>D2H0Z4_AILME</name>
<evidence type="ECO:0000256" key="2">
    <source>
        <dbReference type="ARBA" id="ARBA00023242"/>
    </source>
</evidence>
<dbReference type="GO" id="GO:0046982">
    <property type="term" value="F:protein heterodimerization activity"/>
    <property type="evidence" value="ECO:0007669"/>
    <property type="project" value="InterPro"/>
</dbReference>
<organism evidence="4">
    <name type="scientific">Ailuropoda melanoleuca</name>
    <name type="common">Giant panda</name>
    <dbReference type="NCBI Taxonomy" id="9646"/>
    <lineage>
        <taxon>Eukaryota</taxon>
        <taxon>Metazoa</taxon>
        <taxon>Chordata</taxon>
        <taxon>Craniata</taxon>
        <taxon>Vertebrata</taxon>
        <taxon>Euteleostomi</taxon>
        <taxon>Mammalia</taxon>
        <taxon>Eutheria</taxon>
        <taxon>Laurasiatheria</taxon>
        <taxon>Carnivora</taxon>
        <taxon>Caniformia</taxon>
        <taxon>Ursidae</taxon>
        <taxon>Ailuropoda</taxon>
    </lineage>
</organism>
<feature type="region of interest" description="Disordered" evidence="3">
    <location>
        <begin position="78"/>
        <end position="105"/>
    </location>
</feature>
<protein>
    <recommendedName>
        <fullName evidence="5">Transcription factor CBF/NF-Y/archaeal histone domain-containing protein</fullName>
    </recommendedName>
</protein>
<dbReference type="PANTHER" id="PTHR10252">
    <property type="entry name" value="HISTONE-LIKE TRANSCRIPTION FACTOR CCAAT-RELATED"/>
    <property type="match status" value="1"/>
</dbReference>
<dbReference type="Gene3D" id="1.10.20.10">
    <property type="entry name" value="Histone, subunit A"/>
    <property type="match status" value="1"/>
</dbReference>
<dbReference type="InParanoid" id="D2H0Z4"/>
<sequence length="105" mass="11446">GRGEQELVPSGEPAAPQPKAPSDECTSAGSCRLPLVRVKALVEVDPNMVLKRQKAIFILAQALEIIAKDAYYCAQQGRRKTLQRRDSDNAIEPVDKSPFLEGALD</sequence>
<dbReference type="InterPro" id="IPR009072">
    <property type="entry name" value="Histone-fold"/>
</dbReference>
<dbReference type="GO" id="GO:0006261">
    <property type="term" value="P:DNA-templated DNA replication"/>
    <property type="evidence" value="ECO:0007669"/>
    <property type="project" value="TreeGrafter"/>
</dbReference>